<protein>
    <recommendedName>
        <fullName evidence="3">C-type lectin domain-containing protein</fullName>
    </recommendedName>
</protein>
<dbReference type="Pfam" id="PF00059">
    <property type="entry name" value="Lectin_C"/>
    <property type="match status" value="1"/>
</dbReference>
<dbReference type="Gene3D" id="3.10.100.10">
    <property type="entry name" value="Mannose-Binding Protein A, subunit A"/>
    <property type="match status" value="1"/>
</dbReference>
<name>A0A803XNJ5_MELGA</name>
<keyword evidence="5" id="KW-1185">Reference proteome</keyword>
<dbReference type="PROSITE" id="PS50041">
    <property type="entry name" value="C_TYPE_LECTIN_2"/>
    <property type="match status" value="1"/>
</dbReference>
<dbReference type="InterPro" id="IPR016187">
    <property type="entry name" value="CTDL_fold"/>
</dbReference>
<dbReference type="InterPro" id="IPR033992">
    <property type="entry name" value="NKR-like_CTLD"/>
</dbReference>
<gene>
    <name evidence="4" type="primary">LOC104917066</name>
</gene>
<reference evidence="4" key="1">
    <citation type="journal article" date="2010" name="PLoS Biol.">
        <title>Multi-platform next-generation sequencing of the domestic turkey (Meleagris gallopavo): genome assembly and analysis.</title>
        <authorList>
            <person name="Dalloul R.A."/>
            <person name="Long J.A."/>
            <person name="Zimin A.V."/>
            <person name="Aslam L."/>
            <person name="Beal K."/>
            <person name="Blomberg L.A."/>
            <person name="Bouffard P."/>
            <person name="Burt D.W."/>
            <person name="Crasta O."/>
            <person name="Crooijmans R.P."/>
            <person name="Cooper K."/>
            <person name="Coulombe R.A."/>
            <person name="De S."/>
            <person name="Delany M.E."/>
            <person name="Dodgson J.B."/>
            <person name="Dong J.J."/>
            <person name="Evans C."/>
            <person name="Frederickson K.M."/>
            <person name="Flicek P."/>
            <person name="Florea L."/>
            <person name="Folkerts O."/>
            <person name="Groenen M.A."/>
            <person name="Harkins T.T."/>
            <person name="Herrero J."/>
            <person name="Hoffmann S."/>
            <person name="Megens H.J."/>
            <person name="Jiang A."/>
            <person name="de Jong P."/>
            <person name="Kaiser P."/>
            <person name="Kim H."/>
            <person name="Kim K.W."/>
            <person name="Kim S."/>
            <person name="Langenberger D."/>
            <person name="Lee M.K."/>
            <person name="Lee T."/>
            <person name="Mane S."/>
            <person name="Marcais G."/>
            <person name="Marz M."/>
            <person name="McElroy A.P."/>
            <person name="Modise T."/>
            <person name="Nefedov M."/>
            <person name="Notredame C."/>
            <person name="Paton I.R."/>
            <person name="Payne W.S."/>
            <person name="Pertea G."/>
            <person name="Prickett D."/>
            <person name="Puiu D."/>
            <person name="Qioa D."/>
            <person name="Raineri E."/>
            <person name="Ruffier M."/>
            <person name="Salzberg S.L."/>
            <person name="Schatz M.C."/>
            <person name="Scheuring C."/>
            <person name="Schmidt C.J."/>
            <person name="Schroeder S."/>
            <person name="Searle S.M."/>
            <person name="Smith E.J."/>
            <person name="Smith J."/>
            <person name="Sonstegard T.S."/>
            <person name="Stadler P.F."/>
            <person name="Tafer H."/>
            <person name="Tu Z.J."/>
            <person name="Van Tassell C.P."/>
            <person name="Vilella A.J."/>
            <person name="Williams K.P."/>
            <person name="Yorke J.A."/>
            <person name="Zhang L."/>
            <person name="Zhang H.B."/>
            <person name="Zhang X."/>
            <person name="Zhang Y."/>
            <person name="Reed K.M."/>
        </authorList>
    </citation>
    <scope>NUCLEOTIDE SEQUENCE [LARGE SCALE GENOMIC DNA]</scope>
</reference>
<dbReference type="PANTHER" id="PTHR45710">
    <property type="entry name" value="C-TYPE LECTIN DOMAIN-CONTAINING PROTEIN 180"/>
    <property type="match status" value="1"/>
</dbReference>
<accession>A0A803XNJ5</accession>
<dbReference type="Ensembl" id="ENSMGAT00000032963.1">
    <property type="protein sequence ID" value="ENSMGAP00000021091.1"/>
    <property type="gene ID" value="ENSMGAG00000019197.1"/>
</dbReference>
<dbReference type="Proteomes" id="UP000001645">
    <property type="component" value="Unplaced"/>
</dbReference>
<dbReference type="InParanoid" id="A0A803XNJ5"/>
<feature type="domain" description="C-type lectin" evidence="3">
    <location>
        <begin position="64"/>
        <end position="163"/>
    </location>
</feature>
<dbReference type="GO" id="GO:0005886">
    <property type="term" value="C:plasma membrane"/>
    <property type="evidence" value="ECO:0007669"/>
    <property type="project" value="UniProtKB-SubCell"/>
</dbReference>
<evidence type="ECO:0000313" key="5">
    <source>
        <dbReference type="Proteomes" id="UP000001645"/>
    </source>
</evidence>
<dbReference type="AlphaFoldDB" id="A0A803XNJ5"/>
<dbReference type="GO" id="GO:0030246">
    <property type="term" value="F:carbohydrate binding"/>
    <property type="evidence" value="ECO:0007669"/>
    <property type="project" value="UniProtKB-KW"/>
</dbReference>
<reference evidence="4" key="3">
    <citation type="submission" date="2025-09" db="UniProtKB">
        <authorList>
            <consortium name="Ensembl"/>
        </authorList>
    </citation>
    <scope>IDENTIFICATION</scope>
</reference>
<comment type="subcellular location">
    <subcellularLocation>
        <location evidence="1">Cell membrane</location>
        <topology evidence="1">Single-pass type II membrane protein</topology>
    </subcellularLocation>
</comment>
<keyword evidence="2" id="KW-0430">Lectin</keyword>
<organism evidence="4 5">
    <name type="scientific">Meleagris gallopavo</name>
    <name type="common">Wild turkey</name>
    <dbReference type="NCBI Taxonomy" id="9103"/>
    <lineage>
        <taxon>Eukaryota</taxon>
        <taxon>Metazoa</taxon>
        <taxon>Chordata</taxon>
        <taxon>Craniata</taxon>
        <taxon>Vertebrata</taxon>
        <taxon>Euteleostomi</taxon>
        <taxon>Archelosauria</taxon>
        <taxon>Archosauria</taxon>
        <taxon>Dinosauria</taxon>
        <taxon>Saurischia</taxon>
        <taxon>Theropoda</taxon>
        <taxon>Coelurosauria</taxon>
        <taxon>Aves</taxon>
        <taxon>Neognathae</taxon>
        <taxon>Galloanserae</taxon>
        <taxon>Galliformes</taxon>
        <taxon>Phasianidae</taxon>
        <taxon>Meleagridinae</taxon>
        <taxon>Meleagris</taxon>
    </lineage>
</organism>
<dbReference type="SUPFAM" id="SSF56436">
    <property type="entry name" value="C-type lectin-like"/>
    <property type="match status" value="1"/>
</dbReference>
<evidence type="ECO:0000259" key="3">
    <source>
        <dbReference type="PROSITE" id="PS50041"/>
    </source>
</evidence>
<dbReference type="SMART" id="SM00034">
    <property type="entry name" value="CLECT"/>
    <property type="match status" value="1"/>
</dbReference>
<dbReference type="InterPro" id="IPR001304">
    <property type="entry name" value="C-type_lectin-like"/>
</dbReference>
<evidence type="ECO:0000313" key="4">
    <source>
        <dbReference type="Ensembl" id="ENSMGAP00000021091.1"/>
    </source>
</evidence>
<proteinExistence type="predicted"/>
<dbReference type="PANTHER" id="PTHR45710:SF35">
    <property type="entry name" value="C-TYPE LECTIN DOMAIN FAMILY 2 MEMBER D"/>
    <property type="match status" value="1"/>
</dbReference>
<evidence type="ECO:0000256" key="1">
    <source>
        <dbReference type="ARBA" id="ARBA00004401"/>
    </source>
</evidence>
<reference evidence="4" key="2">
    <citation type="submission" date="2025-08" db="UniProtKB">
        <authorList>
            <consortium name="Ensembl"/>
        </authorList>
    </citation>
    <scope>IDENTIFICATION</scope>
</reference>
<dbReference type="GeneTree" id="ENSGT00940000162705"/>
<dbReference type="CDD" id="cd03593">
    <property type="entry name" value="CLECT_NK_receptors_like"/>
    <property type="match status" value="1"/>
</dbReference>
<evidence type="ECO:0000256" key="2">
    <source>
        <dbReference type="ARBA" id="ARBA00022734"/>
    </source>
</evidence>
<dbReference type="InterPro" id="IPR016186">
    <property type="entry name" value="C-type_lectin-like/link_sf"/>
</dbReference>
<dbReference type="InterPro" id="IPR050828">
    <property type="entry name" value="C-type_lectin/matrix_domain"/>
</dbReference>
<sequence>MAAPSPRAVAECSYEWRSCVWVGDADEDGRRTDGVLQHVLGSSALDYTHVCFNATSNLQGKRICYYFSKTQCDWNSSREQCQRLGASLATVDTEEELEFVQRYQGPKDHWIGLHRAEGDKHWTWADGRTFTNWSVPGTGPCVYLSSMGISSTFCHDDKFWVCSRADSFVLWRNGTNPH</sequence>